<dbReference type="Proteomes" id="UP000717585">
    <property type="component" value="Unassembled WGS sequence"/>
</dbReference>
<keyword evidence="3" id="KW-1185">Reference proteome</keyword>
<name>A0A8J6B375_9EUKA</name>
<proteinExistence type="predicted"/>
<sequence>MRLTTKETYTMPSDDYCRLYSSKIFTEFSTDCSAFGFSRSMLANKCDINVDENGFSTAVSVTQEEQYSLMGTSVGNGVMVMSPIEKGTIIGAYRGEIVSTPGPTADSTYVMSFSQKLEYHVDSSGLQYGCHLINDGMGFYNCDAHTYLVSVMVDDKAVKLPILVIAATADIKPMEFLSIEYGDDYWRGKKRVTLFPFSMGRMCSATTSREEMEAVVDNVLGL</sequence>
<evidence type="ECO:0000259" key="1">
    <source>
        <dbReference type="Pfam" id="PF00856"/>
    </source>
</evidence>
<dbReference type="Pfam" id="PF00856">
    <property type="entry name" value="SET"/>
    <property type="match status" value="1"/>
</dbReference>
<comment type="caution">
    <text evidence="2">The sequence shown here is derived from an EMBL/GenBank/DDBJ whole genome shotgun (WGS) entry which is preliminary data.</text>
</comment>
<dbReference type="InterPro" id="IPR046341">
    <property type="entry name" value="SET_dom_sf"/>
</dbReference>
<evidence type="ECO:0000313" key="3">
    <source>
        <dbReference type="Proteomes" id="UP000717585"/>
    </source>
</evidence>
<organism evidence="2 3">
    <name type="scientific">Carpediemonas membranifera</name>
    <dbReference type="NCBI Taxonomy" id="201153"/>
    <lineage>
        <taxon>Eukaryota</taxon>
        <taxon>Metamonada</taxon>
        <taxon>Carpediemonas-like organisms</taxon>
        <taxon>Carpediemonas</taxon>
    </lineage>
</organism>
<feature type="domain" description="SET" evidence="1">
    <location>
        <begin position="75"/>
        <end position="182"/>
    </location>
</feature>
<gene>
    <name evidence="2" type="ORF">J8273_6724</name>
</gene>
<protein>
    <submittedName>
        <fullName evidence="2">Pre-SET motif family protein</fullName>
    </submittedName>
</protein>
<dbReference type="SUPFAM" id="SSF82199">
    <property type="entry name" value="SET domain"/>
    <property type="match status" value="1"/>
</dbReference>
<dbReference type="InterPro" id="IPR001214">
    <property type="entry name" value="SET_dom"/>
</dbReference>
<reference evidence="2" key="1">
    <citation type="submission" date="2021-05" db="EMBL/GenBank/DDBJ databases">
        <title>A free-living protist that lacks canonical eukaryotic 1 DNA replication and segregation systems.</title>
        <authorList>
            <person name="Salas-Leiva D.E."/>
            <person name="Tromer E.C."/>
            <person name="Curtis B.A."/>
            <person name="Jerlstrom-Hultqvist J."/>
            <person name="Kolisko M."/>
            <person name="Yi Z."/>
            <person name="Salas-Leiva J.S."/>
            <person name="Gallot-Lavallee L."/>
            <person name="Kops G.J.P.L."/>
            <person name="Archibald J.M."/>
            <person name="Simpson A.G.B."/>
            <person name="Roger A.J."/>
        </authorList>
    </citation>
    <scope>NUCLEOTIDE SEQUENCE</scope>
    <source>
        <strain evidence="2">BICM</strain>
    </source>
</reference>
<evidence type="ECO:0000313" key="2">
    <source>
        <dbReference type="EMBL" id="KAG9391994.1"/>
    </source>
</evidence>
<accession>A0A8J6B375</accession>
<dbReference type="AlphaFoldDB" id="A0A8J6B375"/>
<dbReference type="EMBL" id="JAHDYR010000041">
    <property type="protein sequence ID" value="KAG9391994.1"/>
    <property type="molecule type" value="Genomic_DNA"/>
</dbReference>
<dbReference type="Gene3D" id="2.170.270.10">
    <property type="entry name" value="SET domain"/>
    <property type="match status" value="1"/>
</dbReference>
<dbReference type="OrthoDB" id="616263at2759"/>